<evidence type="ECO:0000313" key="7">
    <source>
        <dbReference type="Proteomes" id="UP000254799"/>
    </source>
</evidence>
<dbReference type="PROSITE" id="PS50249">
    <property type="entry name" value="MPN"/>
    <property type="match status" value="1"/>
</dbReference>
<reference evidence="6 7" key="1">
    <citation type="submission" date="2018-06" db="EMBL/GenBank/DDBJ databases">
        <authorList>
            <consortium name="Pathogen Informatics"/>
            <person name="Doyle S."/>
        </authorList>
    </citation>
    <scope>NUCLEOTIDE SEQUENCE [LARGE SCALE GENOMIC DNA]</scope>
    <source>
        <strain evidence="6 7">NCTC8849</strain>
    </source>
</reference>
<dbReference type="Proteomes" id="UP000254799">
    <property type="component" value="Unassembled WGS sequence"/>
</dbReference>
<protein>
    <submittedName>
        <fullName evidence="6">ThiF family protein</fullName>
    </submittedName>
</protein>
<dbReference type="GO" id="GO:0046872">
    <property type="term" value="F:metal ion binding"/>
    <property type="evidence" value="ECO:0007669"/>
    <property type="project" value="UniProtKB-KW"/>
</dbReference>
<dbReference type="Gene3D" id="3.40.140.10">
    <property type="entry name" value="Cytidine Deaminase, domain 2"/>
    <property type="match status" value="1"/>
</dbReference>
<accession>A0A367SYD6</accession>
<keyword evidence="4" id="KW-0862">Zinc</keyword>
<dbReference type="InterPro" id="IPR028090">
    <property type="entry name" value="JAB_dom_prok"/>
</dbReference>
<proteinExistence type="predicted"/>
<evidence type="ECO:0000256" key="3">
    <source>
        <dbReference type="ARBA" id="ARBA00022801"/>
    </source>
</evidence>
<evidence type="ECO:0000313" key="6">
    <source>
        <dbReference type="EMBL" id="STT53873.1"/>
    </source>
</evidence>
<keyword evidence="3" id="KW-0378">Hydrolase</keyword>
<keyword evidence="1" id="KW-0645">Protease</keyword>
<evidence type="ECO:0000256" key="1">
    <source>
        <dbReference type="ARBA" id="ARBA00022670"/>
    </source>
</evidence>
<dbReference type="GO" id="GO:0006508">
    <property type="term" value="P:proteolysis"/>
    <property type="evidence" value="ECO:0007669"/>
    <property type="project" value="UniProtKB-KW"/>
</dbReference>
<dbReference type="GO" id="GO:0008237">
    <property type="term" value="F:metallopeptidase activity"/>
    <property type="evidence" value="ECO:0007669"/>
    <property type="project" value="UniProtKB-KW"/>
</dbReference>
<dbReference type="AlphaFoldDB" id="A0A367SYD6"/>
<gene>
    <name evidence="6" type="ORF">NCTC8849_02453</name>
</gene>
<dbReference type="SUPFAM" id="SSF102712">
    <property type="entry name" value="JAB1/MPN domain"/>
    <property type="match status" value="1"/>
</dbReference>
<dbReference type="EMBL" id="UGLC01000002">
    <property type="protein sequence ID" value="STT53873.1"/>
    <property type="molecule type" value="Genomic_DNA"/>
</dbReference>
<name>A0A367SYD6_KLEPN</name>
<evidence type="ECO:0000256" key="4">
    <source>
        <dbReference type="ARBA" id="ARBA00022833"/>
    </source>
</evidence>
<dbReference type="InterPro" id="IPR037518">
    <property type="entry name" value="MPN"/>
</dbReference>
<evidence type="ECO:0000256" key="5">
    <source>
        <dbReference type="ARBA" id="ARBA00023049"/>
    </source>
</evidence>
<keyword evidence="5" id="KW-0482">Metalloprotease</keyword>
<sequence length="204" mass="22039">MTYSYGRPSVQNSFAGLSVRQGESMNILSRCLMALSRESRMSIKDVTFSSEVALYTVVISSSAIEQMVSECLKAGVNETGGILIGSYSEDSSTAMIVESTTRPADSLAGRTTFQRGVRGLRPLLHARWKTGLYYVGEWHFHPGGSPKPSGDDFRSMTSIAANPGYQCLEPVMIILGGDPAGSYSLSASVFPRGDAPIRLREVLI</sequence>
<dbReference type="Pfam" id="PF14464">
    <property type="entry name" value="Prok-JAB"/>
    <property type="match status" value="1"/>
</dbReference>
<evidence type="ECO:0000256" key="2">
    <source>
        <dbReference type="ARBA" id="ARBA00022723"/>
    </source>
</evidence>
<keyword evidence="2" id="KW-0479">Metal-binding</keyword>
<organism evidence="6 7">
    <name type="scientific">Klebsiella pneumoniae</name>
    <dbReference type="NCBI Taxonomy" id="573"/>
    <lineage>
        <taxon>Bacteria</taxon>
        <taxon>Pseudomonadati</taxon>
        <taxon>Pseudomonadota</taxon>
        <taxon>Gammaproteobacteria</taxon>
        <taxon>Enterobacterales</taxon>
        <taxon>Enterobacteriaceae</taxon>
        <taxon>Klebsiella/Raoultella group</taxon>
        <taxon>Klebsiella</taxon>
        <taxon>Klebsiella pneumoniae complex</taxon>
    </lineage>
</organism>